<evidence type="ECO:0000256" key="5">
    <source>
        <dbReference type="ARBA" id="ARBA00023004"/>
    </source>
</evidence>
<dbReference type="InterPro" id="IPR001433">
    <property type="entry name" value="OxRdtase_FAD/NAD-bd"/>
</dbReference>
<dbReference type="PROSITE" id="PS50255">
    <property type="entry name" value="CYTOCHROME_B5_2"/>
    <property type="match status" value="1"/>
</dbReference>
<feature type="domain" description="Cytochrome b5 heme-binding" evidence="8">
    <location>
        <begin position="53"/>
        <end position="129"/>
    </location>
</feature>
<evidence type="ECO:0000256" key="7">
    <source>
        <dbReference type="SAM" id="Phobius"/>
    </source>
</evidence>
<keyword evidence="11" id="KW-1185">Reference proteome</keyword>
<dbReference type="Proteomes" id="UP001652700">
    <property type="component" value="Unplaced"/>
</dbReference>
<dbReference type="Pfam" id="PF00173">
    <property type="entry name" value="Cyt-b5"/>
    <property type="match status" value="1"/>
</dbReference>
<protein>
    <recommendedName>
        <fullName evidence="12">Cytochrome-b5 reductase</fullName>
    </recommendedName>
</protein>
<dbReference type="PROSITE" id="PS00191">
    <property type="entry name" value="CYTOCHROME_B5_1"/>
    <property type="match status" value="1"/>
</dbReference>
<keyword evidence="3" id="KW-0479">Metal-binding</keyword>
<keyword evidence="7" id="KW-1133">Transmembrane helix</keyword>
<dbReference type="PROSITE" id="PS51384">
    <property type="entry name" value="FAD_FR"/>
    <property type="match status" value="1"/>
</dbReference>
<keyword evidence="2" id="KW-0349">Heme</keyword>
<dbReference type="EnsemblMetazoa" id="XM_050652885.1">
    <property type="protein sequence ID" value="XP_050508842.1"/>
    <property type="gene ID" value="LOC126886043"/>
</dbReference>
<dbReference type="InterPro" id="IPR017938">
    <property type="entry name" value="Riboflavin_synthase-like_b-brl"/>
</dbReference>
<evidence type="ECO:0000256" key="1">
    <source>
        <dbReference type="ARBA" id="ARBA00006105"/>
    </source>
</evidence>
<accession>A0ABM5KF63</accession>
<comment type="similarity">
    <text evidence="1">Belongs to the flavoprotein pyridine nucleotide cytochrome reductase family.</text>
</comment>
<reference evidence="10" key="1">
    <citation type="submission" date="2025-05" db="UniProtKB">
        <authorList>
            <consortium name="EnsemblMetazoa"/>
        </authorList>
    </citation>
    <scope>IDENTIFICATION</scope>
</reference>
<dbReference type="RefSeq" id="XP_050508842.1">
    <property type="nucleotide sequence ID" value="XM_050652885.1"/>
</dbReference>
<dbReference type="InterPro" id="IPR051872">
    <property type="entry name" value="Cytochrome_b5/Flavoprotein_Rdt"/>
</dbReference>
<dbReference type="Pfam" id="PF00970">
    <property type="entry name" value="FAD_binding_6"/>
    <property type="match status" value="1"/>
</dbReference>
<dbReference type="SUPFAM" id="SSF52343">
    <property type="entry name" value="Ferredoxin reductase-like, C-terminal NADP-linked domain"/>
    <property type="match status" value="1"/>
</dbReference>
<dbReference type="PRINTS" id="PR00406">
    <property type="entry name" value="CYTB5RDTASE"/>
</dbReference>
<dbReference type="PANTHER" id="PTHR46237">
    <property type="entry name" value="CYTOCHROME B5 REDUCTASE 4 FAMILY MEMBER"/>
    <property type="match status" value="1"/>
</dbReference>
<dbReference type="Gene3D" id="3.10.120.10">
    <property type="entry name" value="Cytochrome b5-like heme/steroid binding domain"/>
    <property type="match status" value="1"/>
</dbReference>
<keyword evidence="7" id="KW-0472">Membrane</keyword>
<dbReference type="Gene3D" id="2.60.40.790">
    <property type="match status" value="1"/>
</dbReference>
<dbReference type="InterPro" id="IPR008978">
    <property type="entry name" value="HSP20-like_chaperone"/>
</dbReference>
<dbReference type="CDD" id="cd06183">
    <property type="entry name" value="cyt_b5_reduct_like"/>
    <property type="match status" value="1"/>
</dbReference>
<dbReference type="SUPFAM" id="SSF55856">
    <property type="entry name" value="Cytochrome b5-like heme/steroid binding domain"/>
    <property type="match status" value="1"/>
</dbReference>
<feature type="domain" description="FAD-binding FR-type" evidence="9">
    <location>
        <begin position="308"/>
        <end position="419"/>
    </location>
</feature>
<evidence type="ECO:0000313" key="10">
    <source>
        <dbReference type="EnsemblMetazoa" id="XP_050508842.1"/>
    </source>
</evidence>
<proteinExistence type="inferred from homology"/>
<dbReference type="PANTHER" id="PTHR46237:SF1">
    <property type="entry name" value="CYTOCHROME B5 REDUCTASE 4"/>
    <property type="match status" value="1"/>
</dbReference>
<evidence type="ECO:0000313" key="11">
    <source>
        <dbReference type="Proteomes" id="UP001652700"/>
    </source>
</evidence>
<evidence type="ECO:0000256" key="6">
    <source>
        <dbReference type="SAM" id="MobiDB-lite"/>
    </source>
</evidence>
<dbReference type="GeneID" id="126886043"/>
<dbReference type="InterPro" id="IPR018506">
    <property type="entry name" value="Cyt_B5_heme-BS"/>
</dbReference>
<organism evidence="10 11">
    <name type="scientific">Diabrotica virgifera virgifera</name>
    <name type="common">western corn rootworm</name>
    <dbReference type="NCBI Taxonomy" id="50390"/>
    <lineage>
        <taxon>Eukaryota</taxon>
        <taxon>Metazoa</taxon>
        <taxon>Ecdysozoa</taxon>
        <taxon>Arthropoda</taxon>
        <taxon>Hexapoda</taxon>
        <taxon>Insecta</taxon>
        <taxon>Pterygota</taxon>
        <taxon>Neoptera</taxon>
        <taxon>Endopterygota</taxon>
        <taxon>Coleoptera</taxon>
        <taxon>Polyphaga</taxon>
        <taxon>Cucujiformia</taxon>
        <taxon>Chrysomeloidea</taxon>
        <taxon>Chrysomelidae</taxon>
        <taxon>Galerucinae</taxon>
        <taxon>Diabroticina</taxon>
        <taxon>Diabroticites</taxon>
        <taxon>Diabrotica</taxon>
    </lineage>
</organism>
<feature type="region of interest" description="Disordered" evidence="6">
    <location>
        <begin position="152"/>
        <end position="185"/>
    </location>
</feature>
<dbReference type="InterPro" id="IPR036400">
    <property type="entry name" value="Cyt_B5-like_heme/steroid_sf"/>
</dbReference>
<keyword evidence="5" id="KW-0408">Iron</keyword>
<dbReference type="InterPro" id="IPR008333">
    <property type="entry name" value="Cbr1-like_FAD-bd_dom"/>
</dbReference>
<dbReference type="Pfam" id="PF00175">
    <property type="entry name" value="NAD_binding_1"/>
    <property type="match status" value="1"/>
</dbReference>
<dbReference type="Gene3D" id="2.40.30.10">
    <property type="entry name" value="Translation factors"/>
    <property type="match status" value="1"/>
</dbReference>
<evidence type="ECO:0000259" key="9">
    <source>
        <dbReference type="PROSITE" id="PS51384"/>
    </source>
</evidence>
<dbReference type="InterPro" id="IPR001199">
    <property type="entry name" value="Cyt_B5-like_heme/steroid-bd"/>
</dbReference>
<evidence type="ECO:0000256" key="2">
    <source>
        <dbReference type="ARBA" id="ARBA00022617"/>
    </source>
</evidence>
<evidence type="ECO:0000259" key="8">
    <source>
        <dbReference type="PROSITE" id="PS50255"/>
    </source>
</evidence>
<evidence type="ECO:0000256" key="4">
    <source>
        <dbReference type="ARBA" id="ARBA00023002"/>
    </source>
</evidence>
<evidence type="ECO:0000256" key="3">
    <source>
        <dbReference type="ARBA" id="ARBA00022723"/>
    </source>
</evidence>
<dbReference type="SUPFAM" id="SSF63380">
    <property type="entry name" value="Riboflavin synthase domain-like"/>
    <property type="match status" value="1"/>
</dbReference>
<evidence type="ECO:0008006" key="12">
    <source>
        <dbReference type="Google" id="ProtNLM"/>
    </source>
</evidence>
<feature type="transmembrane region" description="Helical" evidence="7">
    <location>
        <begin position="425"/>
        <end position="447"/>
    </location>
</feature>
<dbReference type="InterPro" id="IPR039261">
    <property type="entry name" value="FNR_nucleotide-bd"/>
</dbReference>
<dbReference type="SUPFAM" id="SSF49764">
    <property type="entry name" value="HSP20-like chaperones"/>
    <property type="match status" value="1"/>
</dbReference>
<dbReference type="SMART" id="SM01117">
    <property type="entry name" value="Cyt-b5"/>
    <property type="match status" value="1"/>
</dbReference>
<keyword evidence="7" id="KW-0812">Transmembrane</keyword>
<sequence>LSATAIVNLSFFHFVPGNPRNKCSLQPGHSLMDWIRLGASGKDLTGLGAKAGYLSVTKQELAKHNRMDDIWLAIRGRVYNVTAYVPFHPGGPDELMRAAGIDATSLFDQIHPWVNYEQILQKCIVGKLVAIDPQIDTEKLFFGKAIDNNITTEEQLQETDSTKVEYGPETAPVPQQSSKEEEPLKVQDIEDEEVEKASVSTPEPPRFDWIQKLDYITIIFYTGTFSNPSVDVHSTKDDKELDICITYNNILHRNQLVFREEVEWPSNIRITWETGKIELTFKKKARGVWDNYGTLNQSTENLLAGTISERNNFVVKEKVQVTHNIFLMRFARVDGCRSVVPIGKHIRVFINVDGTESSRSYTPVPLSLFNSLNLNDDTTDEICLMVKRYENGAVSKSITDREVNDILSMTRPLGDFDLKRLEKKVAFLILAAGTGITPMLPLMLFLLERRVKKCQFVRFLFFNRTEEDIPFRSQLAAIQEMDSRLTINHVLSEPSASWTGLSGHVSNEMINNAIQEHIKDTGYTISDIFAFICGPNQFLELSLDRLRSLDITDEQIHTFSG</sequence>
<dbReference type="Gene3D" id="3.40.50.80">
    <property type="entry name" value="Nucleotide-binding domain of ferredoxin-NADP reductase (FNR) module"/>
    <property type="match status" value="1"/>
</dbReference>
<name>A0ABM5KF63_DIAVI</name>
<keyword evidence="4" id="KW-0560">Oxidoreductase</keyword>
<dbReference type="InterPro" id="IPR017927">
    <property type="entry name" value="FAD-bd_FR_type"/>
</dbReference>